<keyword evidence="1" id="KW-0812">Transmembrane</keyword>
<proteinExistence type="predicted"/>
<evidence type="ECO:0000256" key="1">
    <source>
        <dbReference type="SAM" id="Phobius"/>
    </source>
</evidence>
<dbReference type="AlphaFoldDB" id="A0A7M1LEC3"/>
<organism evidence="2 3">
    <name type="scientific">Campylobacter corcagiensis</name>
    <dbReference type="NCBI Taxonomy" id="1448857"/>
    <lineage>
        <taxon>Bacteria</taxon>
        <taxon>Pseudomonadati</taxon>
        <taxon>Campylobacterota</taxon>
        <taxon>Epsilonproteobacteria</taxon>
        <taxon>Campylobacterales</taxon>
        <taxon>Campylobacteraceae</taxon>
        <taxon>Campylobacter</taxon>
    </lineage>
</organism>
<sequence>MKESKTDLFNSPLKQFLWVFLIIHIVGAGLNIMLYFLKAPSGIEKIINASPMHIGLAILCYIVFNAMLYFIIKIRYLISEKN</sequence>
<keyword evidence="3" id="KW-1185">Reference proteome</keyword>
<gene>
    <name evidence="2" type="ORF">IMC76_05490</name>
</gene>
<evidence type="ECO:0000313" key="2">
    <source>
        <dbReference type="EMBL" id="QOQ86681.1"/>
    </source>
</evidence>
<protein>
    <submittedName>
        <fullName evidence="2">Uncharacterized protein</fullName>
    </submittedName>
</protein>
<name>A0A7M1LEC3_9BACT</name>
<dbReference type="OrthoDB" id="5358909at2"/>
<keyword evidence="1" id="KW-1133">Transmembrane helix</keyword>
<dbReference type="EMBL" id="CP063078">
    <property type="protein sequence ID" value="QOQ86681.1"/>
    <property type="molecule type" value="Genomic_DNA"/>
</dbReference>
<feature type="transmembrane region" description="Helical" evidence="1">
    <location>
        <begin position="52"/>
        <end position="72"/>
    </location>
</feature>
<dbReference type="RefSeq" id="WP_025803821.1">
    <property type="nucleotide sequence ID" value="NZ_CP053842.1"/>
</dbReference>
<dbReference type="Proteomes" id="UP000594749">
    <property type="component" value="Chromosome"/>
</dbReference>
<evidence type="ECO:0000313" key="3">
    <source>
        <dbReference type="Proteomes" id="UP000594749"/>
    </source>
</evidence>
<accession>A0A7M1LEC3</accession>
<feature type="transmembrane region" description="Helical" evidence="1">
    <location>
        <begin position="16"/>
        <end position="37"/>
    </location>
</feature>
<keyword evidence="1" id="KW-0472">Membrane</keyword>
<reference evidence="2 3" key="1">
    <citation type="submission" date="2020-10" db="EMBL/GenBank/DDBJ databases">
        <title>Campylobacter and Helicobacter PacBio genomes.</title>
        <authorList>
            <person name="Lane C."/>
        </authorList>
    </citation>
    <scope>NUCLEOTIDE SEQUENCE [LARGE SCALE GENOMIC DNA]</scope>
    <source>
        <strain evidence="2 3">2016D-0077</strain>
    </source>
</reference>